<gene>
    <name evidence="3" type="ORF">EOE66_18525</name>
</gene>
<dbReference type="Proteomes" id="UP000285575">
    <property type="component" value="Unassembled WGS sequence"/>
</dbReference>
<feature type="transmembrane region" description="Helical" evidence="2">
    <location>
        <begin position="17"/>
        <end position="39"/>
    </location>
</feature>
<keyword evidence="4" id="KW-1185">Reference proteome</keyword>
<evidence type="ECO:0000313" key="4">
    <source>
        <dbReference type="Proteomes" id="UP000285575"/>
    </source>
</evidence>
<keyword evidence="2" id="KW-1133">Transmembrane helix</keyword>
<evidence type="ECO:0000313" key="3">
    <source>
        <dbReference type="EMBL" id="RVU44648.1"/>
    </source>
</evidence>
<dbReference type="OrthoDB" id="9797953at2"/>
<name>A0A437RD16_9BURK</name>
<comment type="caution">
    <text evidence="3">The sequence shown here is derived from an EMBL/GenBank/DDBJ whole genome shotgun (WGS) entry which is preliminary data.</text>
</comment>
<accession>A0A437RD16</accession>
<dbReference type="AlphaFoldDB" id="A0A437RD16"/>
<feature type="compositionally biased region" description="Low complexity" evidence="1">
    <location>
        <begin position="60"/>
        <end position="87"/>
    </location>
</feature>
<evidence type="ECO:0000256" key="2">
    <source>
        <dbReference type="SAM" id="Phobius"/>
    </source>
</evidence>
<evidence type="ECO:0000256" key="1">
    <source>
        <dbReference type="SAM" id="MobiDB-lite"/>
    </source>
</evidence>
<organism evidence="3 4">
    <name type="scientific">Rubrivivax rivuli</name>
    <dbReference type="NCBI Taxonomy" id="1862385"/>
    <lineage>
        <taxon>Bacteria</taxon>
        <taxon>Pseudomonadati</taxon>
        <taxon>Pseudomonadota</taxon>
        <taxon>Betaproteobacteria</taxon>
        <taxon>Burkholderiales</taxon>
        <taxon>Sphaerotilaceae</taxon>
        <taxon>Rubrivivax</taxon>
    </lineage>
</organism>
<keyword evidence="2" id="KW-0812">Transmembrane</keyword>
<feature type="region of interest" description="Disordered" evidence="1">
    <location>
        <begin position="48"/>
        <end position="87"/>
    </location>
</feature>
<proteinExistence type="predicted"/>
<sequence length="427" mass="44624">MNGGFDDPAVARQRQRVGLWALGAKALLLAVLGGSWWWWEQRGPDHEAANERPSAVRSLGPAGAVPSSAAAPAGSDAPPGAAGPASAPTALAVAGAAPGPEARASGPSTSSGLAELCGVGQISRGAEPPHLFQHAVQAAWPRVLAALAQDPAERARAAALVLRFELRHFDAQTRGQPLPAAEDPRSALAALALSSPDPAVFWWAWSTCQIAASPAACQHLSPAGWMERAPEEFISDAAHWLLWAGAEPAQAERAVAGMQLSSRFSPAPPVTPWVASVLPADLPPYLHVLLLLQAHGLDVARDGALNQGLAVITKHCRSPGLDRIGALHCRAAAETLERRSPSLLGLALSRRIGEVHGWPKQRQDAVHESVQTLTLAAGQVLPAHADPLACANVERTRKQLLDLAVHGEVAAFRRLAAPADKARAGPR</sequence>
<keyword evidence="2" id="KW-0472">Membrane</keyword>
<protein>
    <submittedName>
        <fullName evidence="3">Uncharacterized protein</fullName>
    </submittedName>
</protein>
<dbReference type="EMBL" id="SACR01000005">
    <property type="protein sequence ID" value="RVU44648.1"/>
    <property type="molecule type" value="Genomic_DNA"/>
</dbReference>
<reference evidence="3 4" key="1">
    <citation type="submission" date="2019-01" db="EMBL/GenBank/DDBJ databases">
        <authorList>
            <person name="Chen W.-M."/>
        </authorList>
    </citation>
    <scope>NUCLEOTIDE SEQUENCE [LARGE SCALE GENOMIC DNA]</scope>
    <source>
        <strain evidence="3 4">KYPY4</strain>
    </source>
</reference>